<name>U9U1F8_RHIID</name>
<dbReference type="VEuPathDB" id="FungiDB:RhiirFUN_023267"/>
<feature type="chain" id="PRO_5004689895" evidence="1">
    <location>
        <begin position="24"/>
        <end position="70"/>
    </location>
</feature>
<evidence type="ECO:0000313" key="2">
    <source>
        <dbReference type="EMBL" id="ESA14239.1"/>
    </source>
</evidence>
<keyword evidence="1" id="KW-0732">Signal</keyword>
<feature type="signal peptide" evidence="1">
    <location>
        <begin position="1"/>
        <end position="23"/>
    </location>
</feature>
<dbReference type="HOGENOM" id="CLU_2759087_0_0_1"/>
<gene>
    <name evidence="2" type="ORF">GLOINDRAFT_172508</name>
</gene>
<organism evidence="2">
    <name type="scientific">Rhizophagus irregularis (strain DAOM 181602 / DAOM 197198 / MUCL 43194)</name>
    <name type="common">Arbuscular mycorrhizal fungus</name>
    <name type="synonym">Glomus intraradices</name>
    <dbReference type="NCBI Taxonomy" id="747089"/>
    <lineage>
        <taxon>Eukaryota</taxon>
        <taxon>Fungi</taxon>
        <taxon>Fungi incertae sedis</taxon>
        <taxon>Mucoromycota</taxon>
        <taxon>Glomeromycotina</taxon>
        <taxon>Glomeromycetes</taxon>
        <taxon>Glomerales</taxon>
        <taxon>Glomeraceae</taxon>
        <taxon>Rhizophagus</taxon>
    </lineage>
</organism>
<proteinExistence type="predicted"/>
<accession>U9U1F8</accession>
<evidence type="ECO:0000256" key="1">
    <source>
        <dbReference type="SAM" id="SignalP"/>
    </source>
</evidence>
<sequence length="70" mass="8116">MIIRRKVHLVLLLSVIYIYHVIAIPNLDTRATSEPTPKIIGIKNDHYIDEFGRQRFFRGLNVVCKDPSPL</sequence>
<protein>
    <submittedName>
        <fullName evidence="2">Uncharacterized protein</fullName>
    </submittedName>
</protein>
<reference evidence="2" key="1">
    <citation type="submission" date="2013-07" db="EMBL/GenBank/DDBJ databases">
        <title>The genome of an arbuscular mycorrhizal fungus provides insights into the evolution of the oldest plant symbiosis.</title>
        <authorList>
            <consortium name="DOE Joint Genome Institute"/>
            <person name="Tisserant E."/>
            <person name="Malbreil M."/>
            <person name="Kuo A."/>
            <person name="Kohler A."/>
            <person name="Symeonidi A."/>
            <person name="Balestrini R."/>
            <person name="Charron P."/>
            <person name="Duensing N."/>
            <person name="Frei-dit-Frey N."/>
            <person name="Gianinazzi-Pearson V."/>
            <person name="Gilbert B."/>
            <person name="Handa Y."/>
            <person name="Hijri M."/>
            <person name="Kaul R."/>
            <person name="Kawaguchi M."/>
            <person name="Krajinski F."/>
            <person name="Lammers P."/>
            <person name="Lapierre D."/>
            <person name="Masclaux F.G."/>
            <person name="Murat C."/>
            <person name="Morin E."/>
            <person name="Ndikumana S."/>
            <person name="Pagni M."/>
            <person name="Petitpierre D."/>
            <person name="Requena N."/>
            <person name="Rosikiewicz P."/>
            <person name="Riley R."/>
            <person name="Saito K."/>
            <person name="San Clemente H."/>
            <person name="Shapiro H."/>
            <person name="van Tuinen D."/>
            <person name="Becard G."/>
            <person name="Bonfante P."/>
            <person name="Paszkowski U."/>
            <person name="Shachar-Hill Y."/>
            <person name="Young J.P."/>
            <person name="Sanders I.R."/>
            <person name="Henrissat B."/>
            <person name="Rensing S.A."/>
            <person name="Grigoriev I.V."/>
            <person name="Corradi N."/>
            <person name="Roux C."/>
            <person name="Martin F."/>
        </authorList>
    </citation>
    <scope>NUCLEOTIDE SEQUENCE</scope>
    <source>
        <strain evidence="2">DAOM 197198</strain>
    </source>
</reference>
<dbReference type="EMBL" id="KI283097">
    <property type="protein sequence ID" value="ESA14239.1"/>
    <property type="molecule type" value="Genomic_DNA"/>
</dbReference>
<dbReference type="AlphaFoldDB" id="U9U1F8"/>